<name>A0A6S6TLP6_9BACT</name>
<evidence type="ECO:0000313" key="1">
    <source>
        <dbReference type="EMBL" id="CAA6816653.1"/>
    </source>
</evidence>
<accession>A0A6S6TLP6</accession>
<organism evidence="1">
    <name type="scientific">uncultured Sulfurovum sp</name>
    <dbReference type="NCBI Taxonomy" id="269237"/>
    <lineage>
        <taxon>Bacteria</taxon>
        <taxon>Pseudomonadati</taxon>
        <taxon>Campylobacterota</taxon>
        <taxon>Epsilonproteobacteria</taxon>
        <taxon>Campylobacterales</taxon>
        <taxon>Sulfurovaceae</taxon>
        <taxon>Sulfurovum</taxon>
        <taxon>environmental samples</taxon>
    </lineage>
</organism>
<reference evidence="1" key="1">
    <citation type="submission" date="2020-01" db="EMBL/GenBank/DDBJ databases">
        <authorList>
            <person name="Meier V. D."/>
            <person name="Meier V D."/>
        </authorList>
    </citation>
    <scope>NUCLEOTIDE SEQUENCE</scope>
    <source>
        <strain evidence="1">HLG_WM_MAG_04</strain>
    </source>
</reference>
<gene>
    <name evidence="1" type="ORF">HELGO_WM7328</name>
</gene>
<dbReference type="EMBL" id="CACVAX010000045">
    <property type="protein sequence ID" value="CAA6816653.1"/>
    <property type="molecule type" value="Genomic_DNA"/>
</dbReference>
<proteinExistence type="predicted"/>
<dbReference type="AlphaFoldDB" id="A0A6S6TLP6"/>
<sequence length="84" mass="9313">MQVVSSLLVSIMFFSGCSQKLVSSEPECKEIENKIIKLEEEKKLNLAGEIAQVVANGYPVGVDEVKLNQTIKVLKMKLDECNGR</sequence>
<protein>
    <submittedName>
        <fullName evidence="1">Uncharacterized protein</fullName>
    </submittedName>
</protein>